<dbReference type="SMART" id="SM00062">
    <property type="entry name" value="PBPb"/>
    <property type="match status" value="1"/>
</dbReference>
<dbReference type="SUPFAM" id="SSF53850">
    <property type="entry name" value="Periplasmic binding protein-like II"/>
    <property type="match status" value="1"/>
</dbReference>
<evidence type="ECO:0000259" key="5">
    <source>
        <dbReference type="SMART" id="SM00062"/>
    </source>
</evidence>
<comment type="similarity">
    <text evidence="2">Belongs to the bacterial solute-binding protein SsuA/TauA family.</text>
</comment>
<evidence type="ECO:0000256" key="3">
    <source>
        <dbReference type="ARBA" id="ARBA00022729"/>
    </source>
</evidence>
<dbReference type="PANTHER" id="PTHR30024:SF47">
    <property type="entry name" value="TAURINE-BINDING PERIPLASMIC PROTEIN"/>
    <property type="match status" value="1"/>
</dbReference>
<dbReference type="Gene3D" id="3.40.190.10">
    <property type="entry name" value="Periplasmic binding protein-like II"/>
    <property type="match status" value="2"/>
</dbReference>
<feature type="signal peptide" evidence="4">
    <location>
        <begin position="1"/>
        <end position="35"/>
    </location>
</feature>
<organism evidence="6">
    <name type="scientific">Desulfitobacterium hafniense</name>
    <name type="common">Desulfitobacterium frappieri</name>
    <dbReference type="NCBI Taxonomy" id="49338"/>
    <lineage>
        <taxon>Bacteria</taxon>
        <taxon>Bacillati</taxon>
        <taxon>Bacillota</taxon>
        <taxon>Clostridia</taxon>
        <taxon>Eubacteriales</taxon>
        <taxon>Desulfitobacteriaceae</taxon>
        <taxon>Desulfitobacterium</taxon>
    </lineage>
</organism>
<keyword evidence="3 4" id="KW-0732">Signal</keyword>
<dbReference type="AlphaFoldDB" id="A0A098B0F8"/>
<protein>
    <submittedName>
        <fullName evidence="6">NMT1/THI5-like protein</fullName>
    </submittedName>
</protein>
<proteinExistence type="inferred from homology"/>
<gene>
    <name evidence="6" type="ORF">DPCES_1474</name>
</gene>
<reference evidence="6" key="1">
    <citation type="submission" date="2014-07" db="EMBL/GenBank/DDBJ databases">
        <authorList>
            <person name="Hornung V.Bastian."/>
        </authorList>
    </citation>
    <scope>NUCLEOTIDE SEQUENCE</scope>
    <source>
        <strain evidence="6">PCE-S</strain>
    </source>
</reference>
<feature type="domain" description="Solute-binding protein family 3/N-terminal" evidence="5">
    <location>
        <begin position="56"/>
        <end position="284"/>
    </location>
</feature>
<dbReference type="InterPro" id="IPR015168">
    <property type="entry name" value="SsuA/THI5"/>
</dbReference>
<dbReference type="PATRIC" id="fig|49338.4.peg.1587"/>
<comment type="subcellular location">
    <subcellularLocation>
        <location evidence="1">Periplasm</location>
    </subcellularLocation>
</comment>
<dbReference type="Pfam" id="PF09084">
    <property type="entry name" value="NMT1"/>
    <property type="match status" value="1"/>
</dbReference>
<evidence type="ECO:0000256" key="1">
    <source>
        <dbReference type="ARBA" id="ARBA00004418"/>
    </source>
</evidence>
<evidence type="ECO:0000313" key="6">
    <source>
        <dbReference type="EMBL" id="CDX01361.1"/>
    </source>
</evidence>
<dbReference type="RefSeq" id="WP_011459643.1">
    <property type="nucleotide sequence ID" value="NZ_JAYFNZ010000028.1"/>
</dbReference>
<evidence type="ECO:0000256" key="4">
    <source>
        <dbReference type="SAM" id="SignalP"/>
    </source>
</evidence>
<dbReference type="GO" id="GO:0042597">
    <property type="term" value="C:periplasmic space"/>
    <property type="evidence" value="ECO:0007669"/>
    <property type="project" value="UniProtKB-SubCell"/>
</dbReference>
<dbReference type="PROSITE" id="PS51257">
    <property type="entry name" value="PROKAR_LIPOPROTEIN"/>
    <property type="match status" value="1"/>
</dbReference>
<sequence length="357" mass="38759">MKKSLLKQKRFSSLVLTFFMALTLVLSGCTSSASAPQPAPHGSSEPGATAEGKPFVLKVVTQTTFSDTIIADKLGFFADEGIQIEYVGSLGQGVTQYQALAQGIIDVVTQGHPADIAKARLAGVKITQVAPGFVDDADNPHIMYLVKKDSPLKTLDDLVGKKVSVSFSGVCTDGYIKYYLKNKGLDPDSVEFVTMNQPGQAEQAVTQGLIDVTTSHTPYGGVALRQGDVRLLATSWDIFHSPGAGFSARAFSDEFIEAHPDVVQGFVNAMYRARVFINNNLDYAKQEAGEYLKLDPADLSSNNFDQNKSIDPAYIEDWFEIAETMGLWEHGDISPEEVYTNQFVPEDIPASDANIVK</sequence>
<evidence type="ECO:0000256" key="2">
    <source>
        <dbReference type="ARBA" id="ARBA00010742"/>
    </source>
</evidence>
<dbReference type="EMBL" id="LK996017">
    <property type="protein sequence ID" value="CDX01361.1"/>
    <property type="molecule type" value="Genomic_DNA"/>
</dbReference>
<dbReference type="CDD" id="cd01008">
    <property type="entry name" value="PBP2_NrtA_SsuA_CpmA_like"/>
    <property type="match status" value="1"/>
</dbReference>
<name>A0A098B0F8_DESHA</name>
<feature type="chain" id="PRO_5001938358" evidence="4">
    <location>
        <begin position="36"/>
        <end position="357"/>
    </location>
</feature>
<dbReference type="InterPro" id="IPR001638">
    <property type="entry name" value="Solute-binding_3/MltF_N"/>
</dbReference>
<dbReference type="PANTHER" id="PTHR30024">
    <property type="entry name" value="ALIPHATIC SULFONATES-BINDING PROTEIN-RELATED"/>
    <property type="match status" value="1"/>
</dbReference>
<accession>A0A098B0F8</accession>